<name>A0A7W7P3D6_PSENT</name>
<dbReference type="Proteomes" id="UP000566995">
    <property type="component" value="Unassembled WGS sequence"/>
</dbReference>
<reference evidence="1 2" key="1">
    <citation type="submission" date="2020-08" db="EMBL/GenBank/DDBJ databases">
        <title>Functional genomics of gut bacteria from endangered species of beetles.</title>
        <authorList>
            <person name="Carlos-Shanley C."/>
        </authorList>
    </citation>
    <scope>NUCLEOTIDE SEQUENCE [LARGE SCALE GENOMIC DNA]</scope>
    <source>
        <strain evidence="1 2">S00179</strain>
    </source>
</reference>
<protein>
    <submittedName>
        <fullName evidence="1">Uncharacterized protein</fullName>
    </submittedName>
</protein>
<sequence>MTEVDTLWRLTINELPTNVQCDPWVMAFSLVCPNWIFRSRFQVGFTCGLIEGDMPDVVAWRPLQSWKEASRELPHADRTDLEQILGVQLPPGPALPDPLGTLGEEHYPRVIEKVKRLGVRPYWCNAKGECMCAGCANRHLSIQEFDCWMKYSPENIAVSRSRRQCEADHD</sequence>
<proteinExistence type="predicted"/>
<accession>A0A7W7P3D6</accession>
<dbReference type="EMBL" id="JACHLI010000032">
    <property type="protein sequence ID" value="MBB4866873.1"/>
    <property type="molecule type" value="Genomic_DNA"/>
</dbReference>
<gene>
    <name evidence="1" type="ORF">HNP46_005780</name>
</gene>
<evidence type="ECO:0000313" key="1">
    <source>
        <dbReference type="EMBL" id="MBB4866873.1"/>
    </source>
</evidence>
<comment type="caution">
    <text evidence="1">The sequence shown here is derived from an EMBL/GenBank/DDBJ whole genome shotgun (WGS) entry which is preliminary data.</text>
</comment>
<dbReference type="RefSeq" id="WP_184595808.1">
    <property type="nucleotide sequence ID" value="NZ_JACHLI010000032.1"/>
</dbReference>
<evidence type="ECO:0000313" key="2">
    <source>
        <dbReference type="Proteomes" id="UP000566995"/>
    </source>
</evidence>
<organism evidence="1 2">
    <name type="scientific">Pseudomonas nitroreducens</name>
    <dbReference type="NCBI Taxonomy" id="46680"/>
    <lineage>
        <taxon>Bacteria</taxon>
        <taxon>Pseudomonadati</taxon>
        <taxon>Pseudomonadota</taxon>
        <taxon>Gammaproteobacteria</taxon>
        <taxon>Pseudomonadales</taxon>
        <taxon>Pseudomonadaceae</taxon>
        <taxon>Pseudomonas</taxon>
    </lineage>
</organism>
<dbReference type="AlphaFoldDB" id="A0A7W7P3D6"/>